<proteinExistence type="inferred from homology"/>
<dbReference type="EMBL" id="ML976685">
    <property type="protein sequence ID" value="KAF1972601.1"/>
    <property type="molecule type" value="Genomic_DNA"/>
</dbReference>
<dbReference type="PANTHER" id="PTHR33048:SF129">
    <property type="entry name" value="INTEGRAL MEMBRANE PROTEIN-RELATED"/>
    <property type="match status" value="1"/>
</dbReference>
<keyword evidence="2 6" id="KW-0812">Transmembrane</keyword>
<comment type="similarity">
    <text evidence="5">Belongs to the SAT4 family.</text>
</comment>
<feature type="transmembrane region" description="Helical" evidence="6">
    <location>
        <begin position="114"/>
        <end position="135"/>
    </location>
</feature>
<feature type="transmembrane region" description="Helical" evidence="6">
    <location>
        <begin position="25"/>
        <end position="48"/>
    </location>
</feature>
<keyword evidence="9" id="KW-1185">Reference proteome</keyword>
<dbReference type="AlphaFoldDB" id="A0A6A5V5V1"/>
<sequence>AISLGFGRPEYYLVPDTMVRIHKHLYALGFLGYWASALARMSIGFMLLRFEASKTWRVVLKILIFTQLCLPISLDVIALVQCRPIRAMWEYVPDAVCWSLPRMQTYGYINSGKFAIAIGMLSDIVFAAMPIYLVWSLHRPVLERILISILMALGLLAATAEACIIYHAYLWNPRESTIRNWMPLFWWYRVEEIGLIFAACTPFLKPLVERVLGRFGTSRFRFVTIELDSVQSSQVTKQEVVANTGS</sequence>
<feature type="domain" description="Rhodopsin" evidence="7">
    <location>
        <begin position="2"/>
        <end position="210"/>
    </location>
</feature>
<feature type="non-terminal residue" evidence="8">
    <location>
        <position position="1"/>
    </location>
</feature>
<evidence type="ECO:0000256" key="5">
    <source>
        <dbReference type="ARBA" id="ARBA00038359"/>
    </source>
</evidence>
<protein>
    <recommendedName>
        <fullName evidence="7">Rhodopsin domain-containing protein</fullName>
    </recommendedName>
</protein>
<evidence type="ECO:0000256" key="4">
    <source>
        <dbReference type="ARBA" id="ARBA00023136"/>
    </source>
</evidence>
<dbReference type="GO" id="GO:0016020">
    <property type="term" value="C:membrane"/>
    <property type="evidence" value="ECO:0007669"/>
    <property type="project" value="UniProtKB-SubCell"/>
</dbReference>
<dbReference type="InterPro" id="IPR049326">
    <property type="entry name" value="Rhodopsin_dom_fungi"/>
</dbReference>
<keyword evidence="4 6" id="KW-0472">Membrane</keyword>
<reference evidence="8" key="1">
    <citation type="journal article" date="2020" name="Stud. Mycol.">
        <title>101 Dothideomycetes genomes: a test case for predicting lifestyles and emergence of pathogens.</title>
        <authorList>
            <person name="Haridas S."/>
            <person name="Albert R."/>
            <person name="Binder M."/>
            <person name="Bloem J."/>
            <person name="Labutti K."/>
            <person name="Salamov A."/>
            <person name="Andreopoulos B."/>
            <person name="Baker S."/>
            <person name="Barry K."/>
            <person name="Bills G."/>
            <person name="Bluhm B."/>
            <person name="Cannon C."/>
            <person name="Castanera R."/>
            <person name="Culley D."/>
            <person name="Daum C."/>
            <person name="Ezra D."/>
            <person name="Gonzalez J."/>
            <person name="Henrissat B."/>
            <person name="Kuo A."/>
            <person name="Liang C."/>
            <person name="Lipzen A."/>
            <person name="Lutzoni F."/>
            <person name="Magnuson J."/>
            <person name="Mondo S."/>
            <person name="Nolan M."/>
            <person name="Ohm R."/>
            <person name="Pangilinan J."/>
            <person name="Park H.-J."/>
            <person name="Ramirez L."/>
            <person name="Alfaro M."/>
            <person name="Sun H."/>
            <person name="Tritt A."/>
            <person name="Yoshinaga Y."/>
            <person name="Zwiers L.-H."/>
            <person name="Turgeon B."/>
            <person name="Goodwin S."/>
            <person name="Spatafora J."/>
            <person name="Crous P."/>
            <person name="Grigoriev I."/>
        </authorList>
    </citation>
    <scope>NUCLEOTIDE SEQUENCE</scope>
    <source>
        <strain evidence="8">CBS 107.79</strain>
    </source>
</reference>
<evidence type="ECO:0000259" key="7">
    <source>
        <dbReference type="Pfam" id="PF20684"/>
    </source>
</evidence>
<dbReference type="OrthoDB" id="5022096at2759"/>
<evidence type="ECO:0000256" key="1">
    <source>
        <dbReference type="ARBA" id="ARBA00004141"/>
    </source>
</evidence>
<evidence type="ECO:0000256" key="3">
    <source>
        <dbReference type="ARBA" id="ARBA00022989"/>
    </source>
</evidence>
<accession>A0A6A5V5V1</accession>
<dbReference type="InterPro" id="IPR052337">
    <property type="entry name" value="SAT4-like"/>
</dbReference>
<dbReference type="Proteomes" id="UP000800036">
    <property type="component" value="Unassembled WGS sequence"/>
</dbReference>
<comment type="subcellular location">
    <subcellularLocation>
        <location evidence="1">Membrane</location>
        <topology evidence="1">Multi-pass membrane protein</topology>
    </subcellularLocation>
</comment>
<gene>
    <name evidence="8" type="ORF">BU23DRAFT_467336</name>
</gene>
<organism evidence="8 9">
    <name type="scientific">Bimuria novae-zelandiae CBS 107.79</name>
    <dbReference type="NCBI Taxonomy" id="1447943"/>
    <lineage>
        <taxon>Eukaryota</taxon>
        <taxon>Fungi</taxon>
        <taxon>Dikarya</taxon>
        <taxon>Ascomycota</taxon>
        <taxon>Pezizomycotina</taxon>
        <taxon>Dothideomycetes</taxon>
        <taxon>Pleosporomycetidae</taxon>
        <taxon>Pleosporales</taxon>
        <taxon>Massarineae</taxon>
        <taxon>Didymosphaeriaceae</taxon>
        <taxon>Bimuria</taxon>
    </lineage>
</organism>
<keyword evidence="3 6" id="KW-1133">Transmembrane helix</keyword>
<name>A0A6A5V5V1_9PLEO</name>
<evidence type="ECO:0000256" key="2">
    <source>
        <dbReference type="ARBA" id="ARBA00022692"/>
    </source>
</evidence>
<evidence type="ECO:0000313" key="9">
    <source>
        <dbReference type="Proteomes" id="UP000800036"/>
    </source>
</evidence>
<dbReference type="Pfam" id="PF20684">
    <property type="entry name" value="Fung_rhodopsin"/>
    <property type="match status" value="1"/>
</dbReference>
<evidence type="ECO:0000256" key="6">
    <source>
        <dbReference type="SAM" id="Phobius"/>
    </source>
</evidence>
<dbReference type="PANTHER" id="PTHR33048">
    <property type="entry name" value="PTH11-LIKE INTEGRAL MEMBRANE PROTEIN (AFU_ORTHOLOGUE AFUA_5G11245)"/>
    <property type="match status" value="1"/>
</dbReference>
<feature type="transmembrane region" description="Helical" evidence="6">
    <location>
        <begin position="60"/>
        <end position="80"/>
    </location>
</feature>
<feature type="transmembrane region" description="Helical" evidence="6">
    <location>
        <begin position="147"/>
        <end position="169"/>
    </location>
</feature>
<evidence type="ECO:0000313" key="8">
    <source>
        <dbReference type="EMBL" id="KAF1972601.1"/>
    </source>
</evidence>